<dbReference type="InterPro" id="IPR026750">
    <property type="entry name" value="NTAN1"/>
</dbReference>
<dbReference type="Proteomes" id="UP000675881">
    <property type="component" value="Chromosome 1"/>
</dbReference>
<evidence type="ECO:0000313" key="3">
    <source>
        <dbReference type="Proteomes" id="UP000675881"/>
    </source>
</evidence>
<sequence>MLASRNDGHGTRSCCRERSYSKQEKHSTYKINSFFRKSKQTIITYQEKCFFLKFPQFKESSSSLTSATPRIIGPLRSLYVSQREFAVTHPHDNKVTILGSDDITTAHLLIIRHTGSGATGFCHLDAGHEEGISSMIQRILSLSFHYDGRFEMHLLGGFADPKGIAQDLTVSILQILHKQRAELDLITCAVNELCTLHRNGVPWPLISGIGVCVETGEIFPAQFTDKGPDLDIRNARTLTGGEKCWEELRIGPFSYEPVRAVDFWLQQSDDFLRQALSTCPEVAPPQFVINLRAVLKRIKEDPYPSVTVFQSNCPRYYRKDEHSGRWLPSYIKEEHPQVMHHQQAPQQVLQQQQPQLTNHIPPSHHVPPTHHLASPGWVTPAPITCTDNSLTQPYY</sequence>
<dbReference type="OrthoDB" id="539995at2759"/>
<accession>A0A7R8GYU7</accession>
<feature type="region of interest" description="Disordered" evidence="1">
    <location>
        <begin position="337"/>
        <end position="378"/>
    </location>
</feature>
<gene>
    <name evidence="2" type="ORF">LSAA_1403</name>
</gene>
<dbReference type="AlphaFoldDB" id="A0A7R8GYU7"/>
<protein>
    <submittedName>
        <fullName evidence="2">NTAN1</fullName>
        <ecNumber evidence="2">3.5.1.121</ecNumber>
    </submittedName>
</protein>
<dbReference type="EC" id="3.5.1.121" evidence="2"/>
<dbReference type="Pfam" id="PF14736">
    <property type="entry name" value="N_Asn_amidohyd"/>
    <property type="match status" value="1"/>
</dbReference>
<dbReference type="GO" id="GO:0005634">
    <property type="term" value="C:nucleus"/>
    <property type="evidence" value="ECO:0007669"/>
    <property type="project" value="TreeGrafter"/>
</dbReference>
<dbReference type="GO" id="GO:0008418">
    <property type="term" value="F:protein-N-terminal asparagine amidohydrolase activity"/>
    <property type="evidence" value="ECO:0007669"/>
    <property type="project" value="UniProtKB-EC"/>
</dbReference>
<organism evidence="2 3">
    <name type="scientific">Lepeophtheirus salmonis</name>
    <name type="common">Salmon louse</name>
    <name type="synonym">Caligus salmonis</name>
    <dbReference type="NCBI Taxonomy" id="72036"/>
    <lineage>
        <taxon>Eukaryota</taxon>
        <taxon>Metazoa</taxon>
        <taxon>Ecdysozoa</taxon>
        <taxon>Arthropoda</taxon>
        <taxon>Crustacea</taxon>
        <taxon>Multicrustacea</taxon>
        <taxon>Hexanauplia</taxon>
        <taxon>Copepoda</taxon>
        <taxon>Siphonostomatoida</taxon>
        <taxon>Caligidae</taxon>
        <taxon>Lepeophtheirus</taxon>
    </lineage>
</organism>
<evidence type="ECO:0000313" key="2">
    <source>
        <dbReference type="EMBL" id="CAF2753997.1"/>
    </source>
</evidence>
<dbReference type="PANTHER" id="PTHR12498:SF0">
    <property type="entry name" value="PROTEIN N-TERMINAL ASPARAGINE AMIDOHYDROLASE"/>
    <property type="match status" value="1"/>
</dbReference>
<dbReference type="PANTHER" id="PTHR12498">
    <property type="entry name" value="N-TERMINAL ASPARAGINE AMIDOHYDROLASE"/>
    <property type="match status" value="1"/>
</dbReference>
<name>A0A7R8GYU7_LEPSM</name>
<reference evidence="2" key="1">
    <citation type="submission" date="2021-02" db="EMBL/GenBank/DDBJ databases">
        <authorList>
            <person name="Bekaert M."/>
        </authorList>
    </citation>
    <scope>NUCLEOTIDE SEQUENCE</scope>
    <source>
        <strain evidence="2">IoA-00</strain>
    </source>
</reference>
<proteinExistence type="predicted"/>
<keyword evidence="3" id="KW-1185">Reference proteome</keyword>
<dbReference type="GO" id="GO:0006511">
    <property type="term" value="P:ubiquitin-dependent protein catabolic process"/>
    <property type="evidence" value="ECO:0007669"/>
    <property type="project" value="TreeGrafter"/>
</dbReference>
<evidence type="ECO:0000256" key="1">
    <source>
        <dbReference type="SAM" id="MobiDB-lite"/>
    </source>
</evidence>
<feature type="compositionally biased region" description="Low complexity" evidence="1">
    <location>
        <begin position="342"/>
        <end position="356"/>
    </location>
</feature>
<dbReference type="EMBL" id="HG994580">
    <property type="protein sequence ID" value="CAF2753997.1"/>
    <property type="molecule type" value="Genomic_DNA"/>
</dbReference>
<keyword evidence="2" id="KW-0378">Hydrolase</keyword>